<reference evidence="2 3" key="1">
    <citation type="submission" date="2020-09" db="EMBL/GenBank/DDBJ databases">
        <title>Echinicola sp. CAU 1574 isolated from sand of Sido Beach.</title>
        <authorList>
            <person name="Kim W."/>
        </authorList>
    </citation>
    <scope>NUCLEOTIDE SEQUENCE [LARGE SCALE GENOMIC DNA]</scope>
    <source>
        <strain evidence="2 3">CAU 1574</strain>
    </source>
</reference>
<evidence type="ECO:0000313" key="3">
    <source>
        <dbReference type="Proteomes" id="UP000647133"/>
    </source>
</evidence>
<organism evidence="2 3">
    <name type="scientific">Echinicola arenosa</name>
    <dbReference type="NCBI Taxonomy" id="2774144"/>
    <lineage>
        <taxon>Bacteria</taxon>
        <taxon>Pseudomonadati</taxon>
        <taxon>Bacteroidota</taxon>
        <taxon>Cytophagia</taxon>
        <taxon>Cytophagales</taxon>
        <taxon>Cyclobacteriaceae</taxon>
        <taxon>Echinicola</taxon>
    </lineage>
</organism>
<proteinExistence type="predicted"/>
<dbReference type="Proteomes" id="UP000647133">
    <property type="component" value="Unassembled WGS sequence"/>
</dbReference>
<dbReference type="PROSITE" id="PS50164">
    <property type="entry name" value="GIY_YIG"/>
    <property type="match status" value="1"/>
</dbReference>
<dbReference type="InterPro" id="IPR035901">
    <property type="entry name" value="GIY-YIG_endonuc_sf"/>
</dbReference>
<dbReference type="Gene3D" id="3.40.1440.10">
    <property type="entry name" value="GIY-YIG endonuclease"/>
    <property type="match status" value="1"/>
</dbReference>
<dbReference type="EMBL" id="JACYTQ010000002">
    <property type="protein sequence ID" value="MBD8488802.1"/>
    <property type="molecule type" value="Genomic_DNA"/>
</dbReference>
<gene>
    <name evidence="2" type="ORF">IFO69_08600</name>
</gene>
<dbReference type="InterPro" id="IPR000305">
    <property type="entry name" value="GIY-YIG_endonuc"/>
</dbReference>
<dbReference type="SUPFAM" id="SSF82771">
    <property type="entry name" value="GIY-YIG endonuclease"/>
    <property type="match status" value="1"/>
</dbReference>
<evidence type="ECO:0000313" key="2">
    <source>
        <dbReference type="EMBL" id="MBD8488802.1"/>
    </source>
</evidence>
<keyword evidence="3" id="KW-1185">Reference proteome</keyword>
<protein>
    <submittedName>
        <fullName evidence="2">GIY-YIG nuclease family protein</fullName>
    </submittedName>
</protein>
<name>A0ABR9AIY6_9BACT</name>
<evidence type="ECO:0000259" key="1">
    <source>
        <dbReference type="PROSITE" id="PS50164"/>
    </source>
</evidence>
<sequence length="79" mass="9649">MYTVYAISSEVRNYIYVGLTSNLEDRLHRHNLGYERTTKPYRPFRLIYKEQFETRLEARNHEKYLKGASGKRFLRENFL</sequence>
<dbReference type="CDD" id="cd10449">
    <property type="entry name" value="GIY-YIG_SLX1_like"/>
    <property type="match status" value="1"/>
</dbReference>
<comment type="caution">
    <text evidence="2">The sequence shown here is derived from an EMBL/GenBank/DDBJ whole genome shotgun (WGS) entry which is preliminary data.</text>
</comment>
<dbReference type="Pfam" id="PF01541">
    <property type="entry name" value="GIY-YIG"/>
    <property type="match status" value="1"/>
</dbReference>
<feature type="domain" description="GIY-YIG" evidence="1">
    <location>
        <begin position="1"/>
        <end position="75"/>
    </location>
</feature>
<accession>A0ABR9AIY6</accession>